<dbReference type="InterPro" id="IPR013937">
    <property type="entry name" value="Sorting_nexin_C"/>
</dbReference>
<dbReference type="PANTHER" id="PTHR22775">
    <property type="entry name" value="SORTING NEXIN"/>
    <property type="match status" value="1"/>
</dbReference>
<dbReference type="STRING" id="1198029.A0A1U7LK78"/>
<dbReference type="OMA" id="AMYVVEV"/>
<dbReference type="SMART" id="SM00312">
    <property type="entry name" value="PX"/>
    <property type="match status" value="1"/>
</dbReference>
<proteinExistence type="inferred from homology"/>
<dbReference type="EMBL" id="LXFE01002339">
    <property type="protein sequence ID" value="OLL23057.1"/>
    <property type="molecule type" value="Genomic_DNA"/>
</dbReference>
<feature type="domain" description="PX" evidence="5">
    <location>
        <begin position="823"/>
        <end position="941"/>
    </location>
</feature>
<keyword evidence="3" id="KW-0472">Membrane</keyword>
<dbReference type="PANTHER" id="PTHR22775:SF3">
    <property type="entry name" value="SORTING NEXIN-13"/>
    <property type="match status" value="1"/>
</dbReference>
<dbReference type="PROSITE" id="PS50195">
    <property type="entry name" value="PX"/>
    <property type="match status" value="1"/>
</dbReference>
<gene>
    <name evidence="7" type="ORF">NEOLI_004641</name>
</gene>
<dbReference type="Gene3D" id="1.10.167.10">
    <property type="entry name" value="Regulator of G-protein Signalling 4, domain 2"/>
    <property type="match status" value="1"/>
</dbReference>
<reference evidence="7 8" key="1">
    <citation type="submission" date="2016-04" db="EMBL/GenBank/DDBJ databases">
        <title>Evolutionary innovation and constraint leading to complex multicellularity in the Ascomycota.</title>
        <authorList>
            <person name="Cisse O."/>
            <person name="Nguyen A."/>
            <person name="Hewitt D.A."/>
            <person name="Jedd G."/>
            <person name="Stajich J.E."/>
        </authorList>
    </citation>
    <scope>NUCLEOTIDE SEQUENCE [LARGE SCALE GENOMIC DNA]</scope>
    <source>
        <strain evidence="7 8">DAH-3</strain>
    </source>
</reference>
<dbReference type="Gene3D" id="3.30.1520.10">
    <property type="entry name" value="Phox-like domain"/>
    <property type="match status" value="1"/>
</dbReference>
<comment type="similarity">
    <text evidence="1">Belongs to the sorting nexin family.</text>
</comment>
<dbReference type="SUPFAM" id="SSF48097">
    <property type="entry name" value="Regulator of G-protein signaling, RGS"/>
    <property type="match status" value="1"/>
</dbReference>
<keyword evidence="3" id="KW-1133">Transmembrane helix</keyword>
<dbReference type="OrthoDB" id="120967at2759"/>
<evidence type="ECO:0000256" key="1">
    <source>
        <dbReference type="ARBA" id="ARBA00010883"/>
    </source>
</evidence>
<sequence>MPVLGLQLFFFSFSLSVLIGAAIRYIGWIQYVVLAGLTLSTALWLFGGPFSRRRDEKGISKAYRSSNGFKFAKCWNHTADIYRREKNVTKMAAIYSSSPPISEAIDVVLGHIMHDFVLSWSKEISPNPSFSNVIERTIRHSCIELRTRILHLDVSDVIVKRLVPIVTHHIHSFSEAERSVFGKEGSRQVFSQTDELALAVATAYKDGVLHPGVTSYSTDAKLGSHEWLRKTTAQFLPYLLPGNEASSRIVFTLVREIISHAVILPVIELLSEPDTWNVLIEQKASAMLQEKRTVKKFREALDKHTENNMRNSALNLGLVNLSEASDEKGYLKLLHNIRHWGNLVELRRLHSDVVFKLQELDAENGKRKEKTSRKTSMVTRQRLQSIRSQVDERISDFLGSQRGKETRSYVPASNLFNSMIDFKDILESPTGLSYFMEFMDRRKRVVLLQFWINVNSFKDPLEDYRHYEDPLLADSLVKMTSEDLDDLRRLYDLYFDNPLLEIDERNKQLVALVITARDPITPTAYRAARQVILGLQSSVFEGMKEIDFPKFKGEELYNKFIASESNGNTPVIEQPREFIEPAPPISVPINEQDLYSSTPKRSLDLGISYARTMLSPFNPEVHSSSSSSLSRLASKEEEMSAAVSAALTEILKISEKKNKKHGDLDYQSRSSSEFLDSRRSSLDLVPKLGDSDRPRLSGEKARPMATHKSLFSDDDPKSEDEFEEEYSTVGITDSLLEMSDVHHAAPGNLELAEAIEIMTREIKQFEHQERLLNSMIVKAELTNNVVELKILNKAITTVKADRFQREFQRQQYVIQEGDNALFGKSSLNIPNAAVGKDGGQEFAIYFIEVQRYDVDGNVVAGWMVKRRYSDFWSLHQRLKEDFIELREFEFPKRRVMLRLQKGFVESRRKNLEKYLQSLLQMPEVCRSKHLRSFLSQQNLVLPPVARSASGLQFSARHFIKRAYKTIAEGVEDTFGSLSLLDHVPINLSRISAGSDSHLKITNSMEMDDNQKVDYDDLNTFSKCVCDLILEVLDLNGKSGNWISRKGIVMLLQQFLGGTIERKVREHIYSTFEQDMILDMLKTLRKSIWPNGQFSKDNTIRTADQKVKSKNKACAMLTVLSPLPHPVSRRLFLVMQNRNLNSHLFFSLFEALLHEIFPEI</sequence>
<dbReference type="AlphaFoldDB" id="A0A1U7LK78"/>
<dbReference type="InterPro" id="IPR016137">
    <property type="entry name" value="RGS"/>
</dbReference>
<dbReference type="PROSITE" id="PS50132">
    <property type="entry name" value="RGS"/>
    <property type="match status" value="1"/>
</dbReference>
<feature type="domain" description="PXA" evidence="6">
    <location>
        <begin position="98"/>
        <end position="288"/>
    </location>
</feature>
<feature type="domain" description="RGS" evidence="4">
    <location>
        <begin position="421"/>
        <end position="561"/>
    </location>
</feature>
<evidence type="ECO:0000313" key="8">
    <source>
        <dbReference type="Proteomes" id="UP000186594"/>
    </source>
</evidence>
<evidence type="ECO:0000259" key="4">
    <source>
        <dbReference type="PROSITE" id="PS50132"/>
    </source>
</evidence>
<evidence type="ECO:0000259" key="6">
    <source>
        <dbReference type="PROSITE" id="PS51207"/>
    </source>
</evidence>
<dbReference type="SUPFAM" id="SSF64268">
    <property type="entry name" value="PX domain"/>
    <property type="match status" value="1"/>
</dbReference>
<organism evidence="7 8">
    <name type="scientific">Neolecta irregularis (strain DAH-3)</name>
    <dbReference type="NCBI Taxonomy" id="1198029"/>
    <lineage>
        <taxon>Eukaryota</taxon>
        <taxon>Fungi</taxon>
        <taxon>Dikarya</taxon>
        <taxon>Ascomycota</taxon>
        <taxon>Taphrinomycotina</taxon>
        <taxon>Neolectales</taxon>
        <taxon>Neolectaceae</taxon>
        <taxon>Neolecta</taxon>
    </lineage>
</organism>
<dbReference type="Pfam" id="PF00787">
    <property type="entry name" value="PX"/>
    <property type="match status" value="1"/>
</dbReference>
<accession>A0A1U7LK78</accession>
<comment type="caution">
    <text evidence="7">The sequence shown here is derived from an EMBL/GenBank/DDBJ whole genome shotgun (WGS) entry which is preliminary data.</text>
</comment>
<dbReference type="Pfam" id="PF02194">
    <property type="entry name" value="PXA"/>
    <property type="match status" value="1"/>
</dbReference>
<dbReference type="InterPro" id="IPR001683">
    <property type="entry name" value="PX_dom"/>
</dbReference>
<dbReference type="InterPro" id="IPR044926">
    <property type="entry name" value="RGS_subdomain_2"/>
</dbReference>
<dbReference type="Pfam" id="PF00615">
    <property type="entry name" value="RGS"/>
    <property type="match status" value="1"/>
</dbReference>
<dbReference type="SMART" id="SM00315">
    <property type="entry name" value="RGS"/>
    <property type="match status" value="1"/>
</dbReference>
<dbReference type="PROSITE" id="PS51207">
    <property type="entry name" value="PXA"/>
    <property type="match status" value="1"/>
</dbReference>
<feature type="compositionally biased region" description="Basic and acidic residues" evidence="2">
    <location>
        <begin position="689"/>
        <end position="702"/>
    </location>
</feature>
<dbReference type="SMART" id="SM00313">
    <property type="entry name" value="PXA"/>
    <property type="match status" value="1"/>
</dbReference>
<evidence type="ECO:0000256" key="2">
    <source>
        <dbReference type="SAM" id="MobiDB-lite"/>
    </source>
</evidence>
<dbReference type="InterPro" id="IPR036871">
    <property type="entry name" value="PX_dom_sf"/>
</dbReference>
<feature type="transmembrane region" description="Helical" evidence="3">
    <location>
        <begin position="28"/>
        <end position="47"/>
    </location>
</feature>
<evidence type="ECO:0000256" key="3">
    <source>
        <dbReference type="SAM" id="Phobius"/>
    </source>
</evidence>
<dbReference type="InterPro" id="IPR036305">
    <property type="entry name" value="RGS_sf"/>
</dbReference>
<keyword evidence="3" id="KW-0812">Transmembrane</keyword>
<dbReference type="GO" id="GO:0035091">
    <property type="term" value="F:phosphatidylinositol binding"/>
    <property type="evidence" value="ECO:0007669"/>
    <property type="project" value="InterPro"/>
</dbReference>
<name>A0A1U7LK78_NEOID</name>
<dbReference type="Proteomes" id="UP000186594">
    <property type="component" value="Unassembled WGS sequence"/>
</dbReference>
<evidence type="ECO:0000259" key="5">
    <source>
        <dbReference type="PROSITE" id="PS50195"/>
    </source>
</evidence>
<protein>
    <submittedName>
        <fullName evidence="7">Sorting nexin-12</fullName>
    </submittedName>
</protein>
<evidence type="ECO:0000313" key="7">
    <source>
        <dbReference type="EMBL" id="OLL23057.1"/>
    </source>
</evidence>
<keyword evidence="8" id="KW-1185">Reference proteome</keyword>
<dbReference type="InterPro" id="IPR003114">
    <property type="entry name" value="Phox_assoc"/>
</dbReference>
<dbReference type="Pfam" id="PF08628">
    <property type="entry name" value="Nexin_C"/>
    <property type="match status" value="1"/>
</dbReference>
<feature type="region of interest" description="Disordered" evidence="2">
    <location>
        <begin position="685"/>
        <end position="719"/>
    </location>
</feature>